<keyword evidence="1" id="KW-0732">Signal</keyword>
<dbReference type="AlphaFoldDB" id="A0A6M1SIE8"/>
<feature type="signal peptide" evidence="1">
    <location>
        <begin position="1"/>
        <end position="19"/>
    </location>
</feature>
<keyword evidence="3" id="KW-1185">Reference proteome</keyword>
<organism evidence="2 3">
    <name type="scientific">Devosia aurantiaca</name>
    <dbReference type="NCBI Taxonomy" id="2714858"/>
    <lineage>
        <taxon>Bacteria</taxon>
        <taxon>Pseudomonadati</taxon>
        <taxon>Pseudomonadota</taxon>
        <taxon>Alphaproteobacteria</taxon>
        <taxon>Hyphomicrobiales</taxon>
        <taxon>Devosiaceae</taxon>
        <taxon>Devosia</taxon>
    </lineage>
</organism>
<name>A0A6M1SIE8_9HYPH</name>
<reference evidence="2 3" key="2">
    <citation type="submission" date="2020-03" db="EMBL/GenBank/DDBJ databases">
        <title>Devosia chinhatensis sp. nov., isolated from a hexachlorocyclohexane (HCH) dump site in India.</title>
        <authorList>
            <person name="Kumar M."/>
            <person name="Lal R."/>
        </authorList>
    </citation>
    <scope>NUCLEOTIDE SEQUENCE [LARGE SCALE GENOMIC DNA]</scope>
    <source>
        <strain evidence="2 3">H239</strain>
    </source>
</reference>
<feature type="chain" id="PRO_5026961280" evidence="1">
    <location>
        <begin position="20"/>
        <end position="152"/>
    </location>
</feature>
<protein>
    <submittedName>
        <fullName evidence="2">Uncharacterized protein</fullName>
    </submittedName>
</protein>
<sequence>MKMVAAALVAATFSVPAMAAGILDPVLGEPGDCYARAYDRAHLSRHPRQRVSTIALGYSEWQEPGYDITLDLSFTLRDGSVYSGLAYCREDLCALEGDGGYFNLLPRNDGLELSVVRFLELEGFDGFSGNLMDSDDQVFLIYPARPAACFAD</sequence>
<evidence type="ECO:0000313" key="2">
    <source>
        <dbReference type="EMBL" id="NGP16306.1"/>
    </source>
</evidence>
<proteinExistence type="predicted"/>
<evidence type="ECO:0000256" key="1">
    <source>
        <dbReference type="SAM" id="SignalP"/>
    </source>
</evidence>
<reference evidence="2 3" key="1">
    <citation type="submission" date="2020-02" db="EMBL/GenBank/DDBJ databases">
        <authorList>
            <person name="Khan S.A."/>
            <person name="Jeon C.O."/>
            <person name="Chun B.H."/>
        </authorList>
    </citation>
    <scope>NUCLEOTIDE SEQUENCE [LARGE SCALE GENOMIC DNA]</scope>
    <source>
        <strain evidence="2 3">H239</strain>
    </source>
</reference>
<dbReference type="RefSeq" id="WP_164532581.1">
    <property type="nucleotide sequence ID" value="NZ_JAALFG010000001.1"/>
</dbReference>
<accession>A0A6M1SIE8</accession>
<dbReference type="EMBL" id="JAALFG010000001">
    <property type="protein sequence ID" value="NGP16306.1"/>
    <property type="molecule type" value="Genomic_DNA"/>
</dbReference>
<gene>
    <name evidence="2" type="ORF">G5575_00115</name>
</gene>
<comment type="caution">
    <text evidence="2">The sequence shown here is derived from an EMBL/GenBank/DDBJ whole genome shotgun (WGS) entry which is preliminary data.</text>
</comment>
<evidence type="ECO:0000313" key="3">
    <source>
        <dbReference type="Proteomes" id="UP000474802"/>
    </source>
</evidence>
<dbReference type="Proteomes" id="UP000474802">
    <property type="component" value="Unassembled WGS sequence"/>
</dbReference>